<keyword evidence="3" id="KW-0408">Iron</keyword>
<dbReference type="GO" id="GO:0140647">
    <property type="term" value="P:P450-containing electron transport chain"/>
    <property type="evidence" value="ECO:0007669"/>
    <property type="project" value="InterPro"/>
</dbReference>
<comment type="cofactor">
    <cofactor evidence="5">
        <name>[2Fe-2S] cluster</name>
        <dbReference type="ChEBI" id="CHEBI:190135"/>
    </cofactor>
</comment>
<keyword evidence="4" id="KW-0411">Iron-sulfur</keyword>
<name>A0A1T5FYD0_9SPHN</name>
<keyword evidence="2" id="KW-0479">Metal-binding</keyword>
<evidence type="ECO:0000256" key="4">
    <source>
        <dbReference type="ARBA" id="ARBA00023014"/>
    </source>
</evidence>
<dbReference type="InterPro" id="IPR012675">
    <property type="entry name" value="Beta-grasp_dom_sf"/>
</dbReference>
<reference evidence="7" key="1">
    <citation type="submission" date="2017-02" db="EMBL/GenBank/DDBJ databases">
        <authorList>
            <person name="Varghese N."/>
            <person name="Submissions S."/>
        </authorList>
    </citation>
    <scope>NUCLEOTIDE SEQUENCE [LARGE SCALE GENOMIC DNA]</scope>
    <source>
        <strain evidence="7">R11H</strain>
    </source>
</reference>
<gene>
    <name evidence="6" type="ORF">SAMN06295937_10499</name>
</gene>
<dbReference type="GO" id="GO:0009055">
    <property type="term" value="F:electron transfer activity"/>
    <property type="evidence" value="ECO:0007669"/>
    <property type="project" value="TreeGrafter"/>
</dbReference>
<organism evidence="6 7">
    <name type="scientific">Sphingopyxis flava</name>
    <dbReference type="NCBI Taxonomy" id="1507287"/>
    <lineage>
        <taxon>Bacteria</taxon>
        <taxon>Pseudomonadati</taxon>
        <taxon>Pseudomonadota</taxon>
        <taxon>Alphaproteobacteria</taxon>
        <taxon>Sphingomonadales</taxon>
        <taxon>Sphingomonadaceae</taxon>
        <taxon>Sphingopyxis</taxon>
    </lineage>
</organism>
<evidence type="ECO:0000256" key="2">
    <source>
        <dbReference type="ARBA" id="ARBA00022723"/>
    </source>
</evidence>
<evidence type="ECO:0000313" key="7">
    <source>
        <dbReference type="Proteomes" id="UP000190044"/>
    </source>
</evidence>
<evidence type="ECO:0000256" key="5">
    <source>
        <dbReference type="ARBA" id="ARBA00034078"/>
    </source>
</evidence>
<accession>A0A1T5FYD0</accession>
<dbReference type="PANTHER" id="PTHR23426">
    <property type="entry name" value="FERREDOXIN/ADRENODOXIN"/>
    <property type="match status" value="1"/>
</dbReference>
<dbReference type="InterPro" id="IPR036010">
    <property type="entry name" value="2Fe-2S_ferredoxin-like_sf"/>
</dbReference>
<keyword evidence="1" id="KW-0001">2Fe-2S</keyword>
<evidence type="ECO:0000256" key="1">
    <source>
        <dbReference type="ARBA" id="ARBA00022714"/>
    </source>
</evidence>
<dbReference type="EMBL" id="FUYP01000049">
    <property type="protein sequence ID" value="SKC01193.1"/>
    <property type="molecule type" value="Genomic_DNA"/>
</dbReference>
<dbReference type="AlphaFoldDB" id="A0A1T5FYD0"/>
<dbReference type="Gene3D" id="3.10.20.30">
    <property type="match status" value="1"/>
</dbReference>
<dbReference type="GO" id="GO:0046872">
    <property type="term" value="F:metal ion binding"/>
    <property type="evidence" value="ECO:0007669"/>
    <property type="project" value="UniProtKB-KW"/>
</dbReference>
<sequence>MQARVGDTVMRTAVAAGVAGIIGECGGCMNCLTCHCYIPAEVAERIPPASEDEAAMLDVVALAQANSRLCCQIVVTEALDGARFEIPEWQG</sequence>
<evidence type="ECO:0000256" key="3">
    <source>
        <dbReference type="ARBA" id="ARBA00023004"/>
    </source>
</evidence>
<dbReference type="PANTHER" id="PTHR23426:SF65">
    <property type="entry name" value="FERREDOXIN-2, MITOCHONDRIAL"/>
    <property type="match status" value="1"/>
</dbReference>
<protein>
    <submittedName>
        <fullName evidence="6">Ferredoxin, 2Fe-2S</fullName>
    </submittedName>
</protein>
<dbReference type="Proteomes" id="UP000190044">
    <property type="component" value="Unassembled WGS sequence"/>
</dbReference>
<dbReference type="InterPro" id="IPR001055">
    <property type="entry name" value="Adrenodoxin-like"/>
</dbReference>
<proteinExistence type="predicted"/>
<dbReference type="GO" id="GO:0051537">
    <property type="term" value="F:2 iron, 2 sulfur cluster binding"/>
    <property type="evidence" value="ECO:0007669"/>
    <property type="project" value="UniProtKB-KW"/>
</dbReference>
<dbReference type="PRINTS" id="PR00355">
    <property type="entry name" value="ADRENODOXIN"/>
</dbReference>
<evidence type="ECO:0000313" key="6">
    <source>
        <dbReference type="EMBL" id="SKC01193.1"/>
    </source>
</evidence>
<keyword evidence="7" id="KW-1185">Reference proteome</keyword>
<dbReference type="SUPFAM" id="SSF54292">
    <property type="entry name" value="2Fe-2S ferredoxin-like"/>
    <property type="match status" value="1"/>
</dbReference>